<dbReference type="PANTHER" id="PTHR45867:SF3">
    <property type="entry name" value="ACID PHOSPHATASE TYPE 7"/>
    <property type="match status" value="1"/>
</dbReference>
<dbReference type="EMBL" id="CAJOBI010333312">
    <property type="protein sequence ID" value="CAF5201986.1"/>
    <property type="molecule type" value="Genomic_DNA"/>
</dbReference>
<evidence type="ECO:0000313" key="2">
    <source>
        <dbReference type="Proteomes" id="UP000676336"/>
    </source>
</evidence>
<accession>A0A8S3IJM0</accession>
<dbReference type="Gene3D" id="3.60.21.10">
    <property type="match status" value="1"/>
</dbReference>
<dbReference type="AlphaFoldDB" id="A0A8S3IJM0"/>
<comment type="caution">
    <text evidence="1">The sequence shown here is derived from an EMBL/GenBank/DDBJ whole genome shotgun (WGS) entry which is preliminary data.</text>
</comment>
<feature type="non-terminal residue" evidence="1">
    <location>
        <position position="59"/>
    </location>
</feature>
<name>A0A8S3IJM0_9BILA</name>
<organism evidence="1 2">
    <name type="scientific">Rotaria magnacalcarata</name>
    <dbReference type="NCBI Taxonomy" id="392030"/>
    <lineage>
        <taxon>Eukaryota</taxon>
        <taxon>Metazoa</taxon>
        <taxon>Spiralia</taxon>
        <taxon>Gnathifera</taxon>
        <taxon>Rotifera</taxon>
        <taxon>Eurotatoria</taxon>
        <taxon>Bdelloidea</taxon>
        <taxon>Philodinida</taxon>
        <taxon>Philodinidae</taxon>
        <taxon>Rotaria</taxon>
    </lineage>
</organism>
<sequence length="59" mass="7153">MYTSAFDSTRETRMRLMVQLYLEPLFYQYHVDLNLFAYRHSYERSCPMFQGKCIDDGIT</sequence>
<dbReference type="Proteomes" id="UP000676336">
    <property type="component" value="Unassembled WGS sequence"/>
</dbReference>
<reference evidence="1" key="1">
    <citation type="submission" date="2021-02" db="EMBL/GenBank/DDBJ databases">
        <authorList>
            <person name="Nowell W R."/>
        </authorList>
    </citation>
    <scope>NUCLEOTIDE SEQUENCE</scope>
</reference>
<dbReference type="InterPro" id="IPR029052">
    <property type="entry name" value="Metallo-depent_PP-like"/>
</dbReference>
<gene>
    <name evidence="1" type="ORF">SMN809_LOCUS75784</name>
</gene>
<protein>
    <submittedName>
        <fullName evidence="1">Uncharacterized protein</fullName>
    </submittedName>
</protein>
<proteinExistence type="predicted"/>
<dbReference type="PANTHER" id="PTHR45867">
    <property type="entry name" value="PURPLE ACID PHOSPHATASE"/>
    <property type="match status" value="1"/>
</dbReference>
<evidence type="ECO:0000313" key="1">
    <source>
        <dbReference type="EMBL" id="CAF5201986.1"/>
    </source>
</evidence>